<dbReference type="PANTHER" id="PTHR30535:SF34">
    <property type="entry name" value="MOLYBDATE-BINDING PROTEIN MOLA"/>
    <property type="match status" value="1"/>
</dbReference>
<reference evidence="4" key="3">
    <citation type="submission" date="2015-02" db="EMBL/GenBank/DDBJ databases">
        <title>Genome analysis of three genomes within the thermophilic hydrogenogenic bacterial species Caldanaerobacter subterraneus.</title>
        <authorList>
            <person name="Sant'Anna F.H."/>
            <person name="Lebedinsky A."/>
            <person name="Sokolova T."/>
            <person name="Robb F.T."/>
            <person name="Gonzalez J.M."/>
        </authorList>
    </citation>
    <scope>NUCLEOTIDE SEQUENCE [LARGE SCALE GENOMIC DNA]</scope>
    <source>
        <strain evidence="4">DSM 12653</strain>
    </source>
</reference>
<evidence type="ECO:0000313" key="3">
    <source>
        <dbReference type="EMBL" id="KKC29235.1"/>
    </source>
</evidence>
<dbReference type="PANTHER" id="PTHR30535">
    <property type="entry name" value="VITAMIN B12-BINDING PROTEIN"/>
    <property type="match status" value="1"/>
</dbReference>
<dbReference type="Pfam" id="PF01497">
    <property type="entry name" value="Peripla_BP_2"/>
    <property type="match status" value="1"/>
</dbReference>
<comment type="caution">
    <text evidence="3">The sequence shown here is derived from an EMBL/GenBank/DDBJ whole genome shotgun (WGS) entry which is preliminary data.</text>
</comment>
<reference evidence="3 4" key="1">
    <citation type="submission" date="2008-07" db="EMBL/GenBank/DDBJ databases">
        <authorList>
            <person name="Gonzalez J."/>
            <person name="Sokolova T."/>
            <person name="Ferriera S."/>
            <person name="Johnson J."/>
            <person name="Kravitz S."/>
            <person name="Beeson K."/>
            <person name="Sutton G."/>
            <person name="Rogers Y.-H."/>
            <person name="Friedman R."/>
            <person name="Frazier M."/>
            <person name="Venter J.C."/>
        </authorList>
    </citation>
    <scope>NUCLEOTIDE SEQUENCE [LARGE SCALE GENOMIC DNA]</scope>
    <source>
        <strain evidence="3 4">DSM 12653</strain>
    </source>
</reference>
<dbReference type="Proteomes" id="UP000010146">
    <property type="component" value="Unassembled WGS sequence"/>
</dbReference>
<gene>
    <name evidence="3" type="ORF">CDSM653_01733</name>
</gene>
<evidence type="ECO:0000313" key="4">
    <source>
        <dbReference type="Proteomes" id="UP000010146"/>
    </source>
</evidence>
<reference evidence="3 4" key="2">
    <citation type="journal article" date="2015" name="BMC Genomics">
        <title>Analysis of three genomes within the thermophilic bacterial species Caldanaerobacter subterraneus with a focus on carbon monoxide dehydrogenase evolution and hydrolase diversity.</title>
        <authorList>
            <person name="Sant'Anna F.H."/>
            <person name="Lebedinsky A.V."/>
            <person name="Sokolova T.G."/>
            <person name="Robb F.T."/>
            <person name="Gonzalez J.M."/>
        </authorList>
    </citation>
    <scope>NUCLEOTIDE SEQUENCE [LARGE SCALE GENOMIC DNA]</scope>
    <source>
        <strain evidence="3 4">DSM 12653</strain>
    </source>
</reference>
<proteinExistence type="inferred from homology"/>
<dbReference type="SUPFAM" id="SSF53807">
    <property type="entry name" value="Helical backbone' metal receptor"/>
    <property type="match status" value="1"/>
</dbReference>
<sequence>MQLENFSGGAEMLKGFKRLNVVLAILLIIVMSLTACSKSQNQAQISETSKETVQTITVTDLVGRQVEVKGPVHKVVAIGPGALRLVTYVDGIDRIAGVENIDKKLTNGRTYNMLFQEEFAKLPTIGQGGPDSTPDAEKLVQVNPDVIFVISLLDKSKADDLQSKTGIPVIVLSYGKLGTFEEDIYTSLEIIGKVLGKEDRAKELVEYIKGIQKDLQDRTKDIPDDKKPTVYVGALGFKGAHGIESTQGNYPPFMAVNAKNVADTLGQKGSVMIEKEKLLAWNPDIIFIDEGNLDLVKQDYQKNPDFYNNLKAVKNGNVYGILPYNQYNTNVDTALVDSYWVGKVLYPERFNDVDPVEKAKEIYAKFFGEKGKVLYDKMKEVYGGFEKIKF</sequence>
<dbReference type="Gene3D" id="3.40.50.1980">
    <property type="entry name" value="Nitrogenase molybdenum iron protein domain"/>
    <property type="match status" value="2"/>
</dbReference>
<protein>
    <submittedName>
        <fullName evidence="3">ABC-type Fe3+-siderophore transport system, periplasmic component</fullName>
    </submittedName>
</protein>
<dbReference type="CDD" id="cd01147">
    <property type="entry name" value="HemV-2"/>
    <property type="match status" value="1"/>
</dbReference>
<feature type="domain" description="Fe/B12 periplasmic-binding" evidence="2">
    <location>
        <begin position="74"/>
        <end position="349"/>
    </location>
</feature>
<evidence type="ECO:0000259" key="2">
    <source>
        <dbReference type="PROSITE" id="PS50983"/>
    </source>
</evidence>
<dbReference type="EMBL" id="ABXP02000102">
    <property type="protein sequence ID" value="KKC29235.1"/>
    <property type="molecule type" value="Genomic_DNA"/>
</dbReference>
<organism evidence="3 4">
    <name type="scientific">Caldanaerobacter subterraneus subsp. pacificus DSM 12653</name>
    <dbReference type="NCBI Taxonomy" id="391606"/>
    <lineage>
        <taxon>Bacteria</taxon>
        <taxon>Bacillati</taxon>
        <taxon>Bacillota</taxon>
        <taxon>Clostridia</taxon>
        <taxon>Thermoanaerobacterales</taxon>
        <taxon>Thermoanaerobacteraceae</taxon>
        <taxon>Caldanaerobacter</taxon>
    </lineage>
</organism>
<dbReference type="InterPro" id="IPR050902">
    <property type="entry name" value="ABC_Transporter_SBP"/>
</dbReference>
<comment type="similarity">
    <text evidence="1">Belongs to the bacterial solute-binding protein 8 family.</text>
</comment>
<dbReference type="InterPro" id="IPR002491">
    <property type="entry name" value="ABC_transptr_periplasmic_BD"/>
</dbReference>
<accession>A0A0F5PKV9</accession>
<dbReference type="AlphaFoldDB" id="A0A0F5PKV9"/>
<name>A0A0F5PKV9_9THEO</name>
<evidence type="ECO:0000256" key="1">
    <source>
        <dbReference type="ARBA" id="ARBA00008814"/>
    </source>
</evidence>
<dbReference type="PROSITE" id="PS50983">
    <property type="entry name" value="FE_B12_PBP"/>
    <property type="match status" value="1"/>
</dbReference>